<dbReference type="InterPro" id="IPR000086">
    <property type="entry name" value="NUDIX_hydrolase_dom"/>
</dbReference>
<feature type="region of interest" description="Disordered" evidence="5">
    <location>
        <begin position="1"/>
        <end position="20"/>
    </location>
</feature>
<dbReference type="RefSeq" id="WP_132311526.1">
    <property type="nucleotide sequence ID" value="NZ_SMAR01000015.1"/>
</dbReference>
<evidence type="ECO:0000256" key="5">
    <source>
        <dbReference type="SAM" id="MobiDB-lite"/>
    </source>
</evidence>
<feature type="domain" description="Nudix hydrolase" evidence="6">
    <location>
        <begin position="16"/>
        <end position="151"/>
    </location>
</feature>
<organism evidence="7 8">
    <name type="scientific">Martelella mediterranea</name>
    <dbReference type="NCBI Taxonomy" id="293089"/>
    <lineage>
        <taxon>Bacteria</taxon>
        <taxon>Pseudomonadati</taxon>
        <taxon>Pseudomonadota</taxon>
        <taxon>Alphaproteobacteria</taxon>
        <taxon>Hyphomicrobiales</taxon>
        <taxon>Aurantimonadaceae</taxon>
        <taxon>Martelella</taxon>
    </lineage>
</organism>
<evidence type="ECO:0000256" key="2">
    <source>
        <dbReference type="ARBA" id="ARBA00022723"/>
    </source>
</evidence>
<evidence type="ECO:0000313" key="8">
    <source>
        <dbReference type="Proteomes" id="UP000295097"/>
    </source>
</evidence>
<dbReference type="InterPro" id="IPR015797">
    <property type="entry name" value="NUDIX_hydrolase-like_dom_sf"/>
</dbReference>
<dbReference type="EMBL" id="SMAR01000015">
    <property type="protein sequence ID" value="TCT38839.1"/>
    <property type="molecule type" value="Genomic_DNA"/>
</dbReference>
<dbReference type="PANTHER" id="PTHR12629">
    <property type="entry name" value="DIPHOSPHOINOSITOL POLYPHOSPHATE PHOSPHOHYDROLASE"/>
    <property type="match status" value="1"/>
</dbReference>
<dbReference type="GO" id="GO:0016462">
    <property type="term" value="F:pyrophosphatase activity"/>
    <property type="evidence" value="ECO:0007669"/>
    <property type="project" value="InterPro"/>
</dbReference>
<comment type="caution">
    <text evidence="7">The sequence shown here is derived from an EMBL/GenBank/DDBJ whole genome shotgun (WGS) entry which is preliminary data.</text>
</comment>
<dbReference type="Proteomes" id="UP000295097">
    <property type="component" value="Unassembled WGS sequence"/>
</dbReference>
<keyword evidence="2" id="KW-0479">Metal-binding</keyword>
<accession>A0A4V2V4F1</accession>
<dbReference type="AlphaFoldDB" id="A0A4V2V4F1"/>
<dbReference type="OrthoDB" id="7066910at2"/>
<sequence>MSSKDKKQDRAGGTDETRQQYAALCYRRPGKKTKDLEILLITSRDTGRWVTPKGWPMNNKAPHEVAEQEAYEEAGIKGKISENPLGNFSYLKRLDDGTSVPCKVDLFPLLVRKTKTKFPEAEERVRRWTSLEEAVDMVHEHELKSLLMNFADQMK</sequence>
<protein>
    <submittedName>
        <fullName evidence="7">8-oxo-dGTP pyrophosphatase MutT (NUDIX family)</fullName>
    </submittedName>
</protein>
<reference evidence="7 8" key="1">
    <citation type="submission" date="2019-03" db="EMBL/GenBank/DDBJ databases">
        <title>Freshwater and sediment microbial communities from various areas in North America, analyzing microbe dynamics in response to fracking.</title>
        <authorList>
            <person name="Lamendella R."/>
        </authorList>
    </citation>
    <scope>NUCLEOTIDE SEQUENCE [LARGE SCALE GENOMIC DNA]</scope>
    <source>
        <strain evidence="7 8">175.2</strain>
    </source>
</reference>
<dbReference type="Gene3D" id="3.90.79.10">
    <property type="entry name" value="Nucleoside Triphosphate Pyrophosphohydrolase"/>
    <property type="match status" value="1"/>
</dbReference>
<comment type="cofactor">
    <cofactor evidence="1">
        <name>Mg(2+)</name>
        <dbReference type="ChEBI" id="CHEBI:18420"/>
    </cofactor>
</comment>
<evidence type="ECO:0000256" key="1">
    <source>
        <dbReference type="ARBA" id="ARBA00001946"/>
    </source>
</evidence>
<evidence type="ECO:0000256" key="3">
    <source>
        <dbReference type="ARBA" id="ARBA00022801"/>
    </source>
</evidence>
<evidence type="ECO:0000259" key="6">
    <source>
        <dbReference type="PROSITE" id="PS51462"/>
    </source>
</evidence>
<evidence type="ECO:0000313" key="7">
    <source>
        <dbReference type="EMBL" id="TCT38839.1"/>
    </source>
</evidence>
<dbReference type="PROSITE" id="PS51462">
    <property type="entry name" value="NUDIX"/>
    <property type="match status" value="1"/>
</dbReference>
<proteinExistence type="predicted"/>
<dbReference type="InterPro" id="IPR047198">
    <property type="entry name" value="DDP-like_NUDIX"/>
</dbReference>
<keyword evidence="4" id="KW-0460">Magnesium</keyword>
<keyword evidence="8" id="KW-1185">Reference proteome</keyword>
<dbReference type="SUPFAM" id="SSF55811">
    <property type="entry name" value="Nudix"/>
    <property type="match status" value="1"/>
</dbReference>
<feature type="compositionally biased region" description="Basic and acidic residues" evidence="5">
    <location>
        <begin position="1"/>
        <end position="18"/>
    </location>
</feature>
<evidence type="ECO:0000256" key="4">
    <source>
        <dbReference type="ARBA" id="ARBA00022842"/>
    </source>
</evidence>
<dbReference type="Pfam" id="PF00293">
    <property type="entry name" value="NUDIX"/>
    <property type="match status" value="1"/>
</dbReference>
<keyword evidence="3" id="KW-0378">Hydrolase</keyword>
<dbReference type="GO" id="GO:0005737">
    <property type="term" value="C:cytoplasm"/>
    <property type="evidence" value="ECO:0007669"/>
    <property type="project" value="TreeGrafter"/>
</dbReference>
<dbReference type="GO" id="GO:0046872">
    <property type="term" value="F:metal ion binding"/>
    <property type="evidence" value="ECO:0007669"/>
    <property type="project" value="UniProtKB-KW"/>
</dbReference>
<name>A0A4V2V4F1_9HYPH</name>
<gene>
    <name evidence="7" type="ORF">EDC90_101550</name>
</gene>
<dbReference type="PANTHER" id="PTHR12629:SF0">
    <property type="entry name" value="DIPHOSPHOINOSITOL-POLYPHOSPHATE DIPHOSPHATASE"/>
    <property type="match status" value="1"/>
</dbReference>
<dbReference type="CDD" id="cd04666">
    <property type="entry name" value="NUDIX_DIPP2_like_Nudt4"/>
    <property type="match status" value="1"/>
</dbReference>